<protein>
    <recommendedName>
        <fullName evidence="2">Retroviral polymerase SH3-like domain-containing protein</fullName>
    </recommendedName>
</protein>
<name>A0AAW1IBD2_POPJA</name>
<accession>A0AAW1IBD2</accession>
<feature type="region of interest" description="Disordered" evidence="1">
    <location>
        <begin position="151"/>
        <end position="184"/>
    </location>
</feature>
<feature type="domain" description="Retroviral polymerase SH3-like" evidence="2">
    <location>
        <begin position="83"/>
        <end position="133"/>
    </location>
</feature>
<sequence length="314" mass="36917">MQLKRRMQELENKLDIIEKEHKKENIVIKGLDPKENINKIDVQEFIEEKSPSSAINFEIPIIRFGMSLDLHKIKIFGAKAWMVNIPRGGKMEERAKEVRMVGYAKPGYKLYDPITDTVVTSRDVRFDETDIRYTEMDTEPKTMRYIHFDNENDENENTRITERQHTPNENEGNENKTADEIQTEVTRSKRQIKLPENLLDYELYQAYCLTTMEEEEPQTYQEAIRKGWKDAIDKELEAHEIMRTWTVSDIPENTKIIDAKWILKDDLFTNNYAPVARISTVSMGNFTDSALFLIEVTTYSSTVSTIYYEFPYHT</sequence>
<evidence type="ECO:0000313" key="4">
    <source>
        <dbReference type="Proteomes" id="UP001458880"/>
    </source>
</evidence>
<organism evidence="3 4">
    <name type="scientific">Popillia japonica</name>
    <name type="common">Japanese beetle</name>
    <dbReference type="NCBI Taxonomy" id="7064"/>
    <lineage>
        <taxon>Eukaryota</taxon>
        <taxon>Metazoa</taxon>
        <taxon>Ecdysozoa</taxon>
        <taxon>Arthropoda</taxon>
        <taxon>Hexapoda</taxon>
        <taxon>Insecta</taxon>
        <taxon>Pterygota</taxon>
        <taxon>Neoptera</taxon>
        <taxon>Endopterygota</taxon>
        <taxon>Coleoptera</taxon>
        <taxon>Polyphaga</taxon>
        <taxon>Scarabaeiformia</taxon>
        <taxon>Scarabaeidae</taxon>
        <taxon>Rutelinae</taxon>
        <taxon>Popillia</taxon>
    </lineage>
</organism>
<keyword evidence="4" id="KW-1185">Reference proteome</keyword>
<evidence type="ECO:0000256" key="1">
    <source>
        <dbReference type="SAM" id="MobiDB-lite"/>
    </source>
</evidence>
<gene>
    <name evidence="3" type="ORF">QE152_g37147</name>
</gene>
<evidence type="ECO:0000259" key="2">
    <source>
        <dbReference type="Pfam" id="PF25597"/>
    </source>
</evidence>
<feature type="compositionally biased region" description="Basic and acidic residues" evidence="1">
    <location>
        <begin position="151"/>
        <end position="179"/>
    </location>
</feature>
<dbReference type="Pfam" id="PF25597">
    <property type="entry name" value="SH3_retrovirus"/>
    <property type="match status" value="1"/>
</dbReference>
<dbReference type="AlphaFoldDB" id="A0AAW1IBD2"/>
<dbReference type="InterPro" id="IPR057670">
    <property type="entry name" value="SH3_retrovirus"/>
</dbReference>
<reference evidence="3 4" key="1">
    <citation type="journal article" date="2024" name="BMC Genomics">
        <title>De novo assembly and annotation of Popillia japonica's genome with initial clues to its potential as an invasive pest.</title>
        <authorList>
            <person name="Cucini C."/>
            <person name="Boschi S."/>
            <person name="Funari R."/>
            <person name="Cardaioli E."/>
            <person name="Iannotti N."/>
            <person name="Marturano G."/>
            <person name="Paoli F."/>
            <person name="Bruttini M."/>
            <person name="Carapelli A."/>
            <person name="Frati F."/>
            <person name="Nardi F."/>
        </authorList>
    </citation>
    <scope>NUCLEOTIDE SEQUENCE [LARGE SCALE GENOMIC DNA]</scope>
    <source>
        <strain evidence="3">DMR45628</strain>
    </source>
</reference>
<comment type="caution">
    <text evidence="3">The sequence shown here is derived from an EMBL/GenBank/DDBJ whole genome shotgun (WGS) entry which is preliminary data.</text>
</comment>
<dbReference type="EMBL" id="JASPKY010000701">
    <property type="protein sequence ID" value="KAK9686505.1"/>
    <property type="molecule type" value="Genomic_DNA"/>
</dbReference>
<proteinExistence type="predicted"/>
<evidence type="ECO:0000313" key="3">
    <source>
        <dbReference type="EMBL" id="KAK9686505.1"/>
    </source>
</evidence>
<dbReference type="Proteomes" id="UP001458880">
    <property type="component" value="Unassembled WGS sequence"/>
</dbReference>